<proteinExistence type="predicted"/>
<reference evidence="1" key="1">
    <citation type="journal article" date="2014" name="Front. Microbiol.">
        <title>High frequency of phylogenetically diverse reductive dehalogenase-homologous genes in deep subseafloor sedimentary metagenomes.</title>
        <authorList>
            <person name="Kawai M."/>
            <person name="Futagami T."/>
            <person name="Toyoda A."/>
            <person name="Takaki Y."/>
            <person name="Nishi S."/>
            <person name="Hori S."/>
            <person name="Arai W."/>
            <person name="Tsubouchi T."/>
            <person name="Morono Y."/>
            <person name="Uchiyama I."/>
            <person name="Ito T."/>
            <person name="Fujiyama A."/>
            <person name="Inagaki F."/>
            <person name="Takami H."/>
        </authorList>
    </citation>
    <scope>NUCLEOTIDE SEQUENCE</scope>
    <source>
        <strain evidence="1">Expedition CK06-06</strain>
    </source>
</reference>
<feature type="non-terminal residue" evidence="1">
    <location>
        <position position="57"/>
    </location>
</feature>
<comment type="caution">
    <text evidence="1">The sequence shown here is derived from an EMBL/GenBank/DDBJ whole genome shotgun (WGS) entry which is preliminary data.</text>
</comment>
<organism evidence="1">
    <name type="scientific">marine sediment metagenome</name>
    <dbReference type="NCBI Taxonomy" id="412755"/>
    <lineage>
        <taxon>unclassified sequences</taxon>
        <taxon>metagenomes</taxon>
        <taxon>ecological metagenomes</taxon>
    </lineage>
</organism>
<gene>
    <name evidence="1" type="ORF">S03H2_51250</name>
</gene>
<name>X1IRC3_9ZZZZ</name>
<dbReference type="EMBL" id="BARU01032500">
    <property type="protein sequence ID" value="GAH71800.1"/>
    <property type="molecule type" value="Genomic_DNA"/>
</dbReference>
<protein>
    <submittedName>
        <fullName evidence="1">Uncharacterized protein</fullName>
    </submittedName>
</protein>
<accession>X1IRC3</accession>
<sequence length="57" mass="6630">MNHYKHVQVWDAIHLKLRKLALTTEFNIKDLASAIILEATRDEKFLAIVLKNLKQDA</sequence>
<evidence type="ECO:0000313" key="1">
    <source>
        <dbReference type="EMBL" id="GAH71800.1"/>
    </source>
</evidence>
<dbReference type="AlphaFoldDB" id="X1IRC3"/>